<sequence length="279" mass="30600">MTPTYVLVHGMCGNSGNWTHLQREMSLRGHRTLAVDLPGRGIGFTTAYQEQDLAVLANESSQAADISGQHWIDHVVQIVRRVREHGPVILVGHSLGGLTITGVANQIPDFLHRIVYVSAQCPVTMSPVEYMGQPEWVSSALFPAGAPLMMGNPTERGFMRTNWRGANGATVAALGDALGLSEQQIASWINGFEPDEAWMGKPSFDIRADKATWGRVPHTYIRLTEDKSIPLAAQDRYIKDADALTPDNPFDVRSVASGHSYFLYDPAPVADILTSYWQA</sequence>
<dbReference type="InterPro" id="IPR052897">
    <property type="entry name" value="Sec-Metab_Biosynth_Hydrolase"/>
</dbReference>
<gene>
    <name evidence="2" type="ORF">DMH04_51485</name>
</gene>
<name>A0A428YA55_KIBAR</name>
<protein>
    <submittedName>
        <fullName evidence="2">Alpha/beta hydrolase</fullName>
    </submittedName>
</protein>
<dbReference type="Pfam" id="PF12697">
    <property type="entry name" value="Abhydrolase_6"/>
    <property type="match status" value="1"/>
</dbReference>
<comment type="caution">
    <text evidence="2">The sequence shown here is derived from an EMBL/GenBank/DDBJ whole genome shotgun (WGS) entry which is preliminary data.</text>
</comment>
<reference evidence="2 3" key="1">
    <citation type="submission" date="2018-05" db="EMBL/GenBank/DDBJ databases">
        <title>Evolution of GPA BGCs.</title>
        <authorList>
            <person name="Waglechner N."/>
            <person name="Wright G.D."/>
        </authorList>
    </citation>
    <scope>NUCLEOTIDE SEQUENCE [LARGE SCALE GENOMIC DNA]</scope>
    <source>
        <strain evidence="2 3">A82846</strain>
    </source>
</reference>
<feature type="domain" description="AB hydrolase-1" evidence="1">
    <location>
        <begin position="6"/>
        <end position="271"/>
    </location>
</feature>
<evidence type="ECO:0000313" key="3">
    <source>
        <dbReference type="Proteomes" id="UP000287547"/>
    </source>
</evidence>
<proteinExistence type="predicted"/>
<dbReference type="PANTHER" id="PTHR37017">
    <property type="entry name" value="AB HYDROLASE-1 DOMAIN-CONTAINING PROTEIN-RELATED"/>
    <property type="match status" value="1"/>
</dbReference>
<dbReference type="SUPFAM" id="SSF53474">
    <property type="entry name" value="alpha/beta-Hydrolases"/>
    <property type="match status" value="1"/>
</dbReference>
<dbReference type="Proteomes" id="UP000287547">
    <property type="component" value="Unassembled WGS sequence"/>
</dbReference>
<dbReference type="PANTHER" id="PTHR37017:SF11">
    <property type="entry name" value="ESTERASE_LIPASE_THIOESTERASE DOMAIN-CONTAINING PROTEIN"/>
    <property type="match status" value="1"/>
</dbReference>
<dbReference type="RefSeq" id="WP_037262733.1">
    <property type="nucleotide sequence ID" value="NZ_QHKI01000097.1"/>
</dbReference>
<organism evidence="2 3">
    <name type="scientific">Kibdelosporangium aridum</name>
    <dbReference type="NCBI Taxonomy" id="2030"/>
    <lineage>
        <taxon>Bacteria</taxon>
        <taxon>Bacillati</taxon>
        <taxon>Actinomycetota</taxon>
        <taxon>Actinomycetes</taxon>
        <taxon>Pseudonocardiales</taxon>
        <taxon>Pseudonocardiaceae</taxon>
        <taxon>Kibdelosporangium</taxon>
    </lineage>
</organism>
<dbReference type="GO" id="GO:0016787">
    <property type="term" value="F:hydrolase activity"/>
    <property type="evidence" value="ECO:0007669"/>
    <property type="project" value="UniProtKB-KW"/>
</dbReference>
<dbReference type="InterPro" id="IPR000073">
    <property type="entry name" value="AB_hydrolase_1"/>
</dbReference>
<evidence type="ECO:0000313" key="2">
    <source>
        <dbReference type="EMBL" id="RSM64410.1"/>
    </source>
</evidence>
<accession>A0A428YA55</accession>
<dbReference type="AlphaFoldDB" id="A0A428YA55"/>
<dbReference type="Gene3D" id="3.40.50.1820">
    <property type="entry name" value="alpha/beta hydrolase"/>
    <property type="match status" value="1"/>
</dbReference>
<evidence type="ECO:0000259" key="1">
    <source>
        <dbReference type="Pfam" id="PF12697"/>
    </source>
</evidence>
<keyword evidence="2" id="KW-0378">Hydrolase</keyword>
<dbReference type="EMBL" id="QHKI01000097">
    <property type="protein sequence ID" value="RSM64410.1"/>
    <property type="molecule type" value="Genomic_DNA"/>
</dbReference>
<dbReference type="OrthoDB" id="3827413at2"/>
<dbReference type="InterPro" id="IPR029058">
    <property type="entry name" value="AB_hydrolase_fold"/>
</dbReference>